<accession>A0A1I1N459</accession>
<reference evidence="2" key="1">
    <citation type="submission" date="2016-10" db="EMBL/GenBank/DDBJ databases">
        <authorList>
            <person name="Varghese N."/>
            <person name="Submissions S."/>
        </authorList>
    </citation>
    <scope>NUCLEOTIDE SEQUENCE [LARGE SCALE GENOMIC DNA]</scope>
    <source>
        <strain evidence="2">CGMCC 1.10370</strain>
    </source>
</reference>
<protein>
    <recommendedName>
        <fullName evidence="3">DUF2625 domain-containing protein</fullName>
    </recommendedName>
</protein>
<keyword evidence="2" id="KW-1185">Reference proteome</keyword>
<dbReference type="EMBL" id="FOMH01000003">
    <property type="protein sequence ID" value="SFC92441.1"/>
    <property type="molecule type" value="Genomic_DNA"/>
</dbReference>
<name>A0A1I1N459_9FLAO</name>
<dbReference type="Proteomes" id="UP000199672">
    <property type="component" value="Unassembled WGS sequence"/>
</dbReference>
<organism evidence="1 2">
    <name type="scientific">Flavobacterium phragmitis</name>
    <dbReference type="NCBI Taxonomy" id="739143"/>
    <lineage>
        <taxon>Bacteria</taxon>
        <taxon>Pseudomonadati</taxon>
        <taxon>Bacteroidota</taxon>
        <taxon>Flavobacteriia</taxon>
        <taxon>Flavobacteriales</taxon>
        <taxon>Flavobacteriaceae</taxon>
        <taxon>Flavobacterium</taxon>
    </lineage>
</organism>
<dbReference type="RefSeq" id="WP_208610235.1">
    <property type="nucleotide sequence ID" value="NZ_FOMH01000003.1"/>
</dbReference>
<dbReference type="Pfam" id="PF10946">
    <property type="entry name" value="DUF2625"/>
    <property type="match status" value="1"/>
</dbReference>
<evidence type="ECO:0000313" key="1">
    <source>
        <dbReference type="EMBL" id="SFC92441.1"/>
    </source>
</evidence>
<proteinExistence type="predicted"/>
<dbReference type="NCBIfam" id="NF008498">
    <property type="entry name" value="PRK11408.1-5"/>
    <property type="match status" value="1"/>
</dbReference>
<dbReference type="InterPro" id="IPR021239">
    <property type="entry name" value="DUF2625"/>
</dbReference>
<sequence length="244" mass="27539">MKFFPLTALLLLTSITFSQTKMRPVNELIDQNDSGWKLVKEWIDTAKNKVEILPADPQKAKDALYQTQVTTSSPMGAVIYKTGGILIDNGWIRILGSGSSKLNRSLPDWNKGKSFTNVGESPSFLLIADDALGGFYLLNGGAFGKDIGKVYYFSPDNLEYEALDITYSEFLGFCFSNDLDKFYAGSRWNDWKKEVSELPGDQVFNFYPFLWSKEGSDINKVSRKPIPVEEQYSLNLDLRKQLGH</sequence>
<evidence type="ECO:0000313" key="2">
    <source>
        <dbReference type="Proteomes" id="UP000199672"/>
    </source>
</evidence>
<dbReference type="STRING" id="739143.SAMN05216297_10370"/>
<evidence type="ECO:0008006" key="3">
    <source>
        <dbReference type="Google" id="ProtNLM"/>
    </source>
</evidence>
<gene>
    <name evidence="1" type="ORF">SAMN05216297_10370</name>
</gene>
<dbReference type="AlphaFoldDB" id="A0A1I1N459"/>